<evidence type="ECO:0000256" key="3">
    <source>
        <dbReference type="SAM" id="MobiDB-lite"/>
    </source>
</evidence>
<evidence type="ECO:0000256" key="2">
    <source>
        <dbReference type="ARBA" id="ARBA00023002"/>
    </source>
</evidence>
<dbReference type="FunFam" id="3.40.50.720:FF:000084">
    <property type="entry name" value="Short-chain dehydrogenase reductase"/>
    <property type="match status" value="1"/>
</dbReference>
<dbReference type="InterPro" id="IPR002347">
    <property type="entry name" value="SDR_fam"/>
</dbReference>
<dbReference type="Gramene" id="Os07t0664900-00">
    <property type="protein sequence ID" value="Os07t0664900-00"/>
    <property type="gene ID" value="Os07g0664900"/>
</dbReference>
<evidence type="ECO:0000313" key="4">
    <source>
        <dbReference type="EMBL" id="BAT03095.1"/>
    </source>
</evidence>
<reference evidence="4 5" key="3">
    <citation type="journal article" date="2013" name="Rice">
        <title>Improvement of the Oryza sativa Nipponbare reference genome using next generation sequence and optical map data.</title>
        <authorList>
            <person name="Kawahara Y."/>
            <person name="de la Bastide M."/>
            <person name="Hamilton J.P."/>
            <person name="Kanamori H."/>
            <person name="McCombie W.R."/>
            <person name="Ouyang S."/>
            <person name="Schwartz D.C."/>
            <person name="Tanaka T."/>
            <person name="Wu J."/>
            <person name="Zhou S."/>
            <person name="Childs K.L."/>
            <person name="Davidson R.M."/>
            <person name="Lin H."/>
            <person name="Quesada-Ocampo L."/>
            <person name="Vaillancourt B."/>
            <person name="Sakai H."/>
            <person name="Lee S.S."/>
            <person name="Kim J."/>
            <person name="Numa H."/>
            <person name="Itoh T."/>
            <person name="Buell C.R."/>
            <person name="Matsumoto T."/>
        </authorList>
    </citation>
    <scope>NUCLEOTIDE SEQUENCE [LARGE SCALE GENOMIC DNA]</scope>
    <source>
        <strain evidence="5">cv. Nipponbare</strain>
    </source>
</reference>
<dbReference type="InterPro" id="IPR020904">
    <property type="entry name" value="Sc_DH/Rdtase_CS"/>
</dbReference>
<dbReference type="SMR" id="A0A0P0XAP6"/>
<dbReference type="PROSITE" id="PS00061">
    <property type="entry name" value="ADH_SHORT"/>
    <property type="match status" value="1"/>
</dbReference>
<feature type="compositionally biased region" description="Low complexity" evidence="3">
    <location>
        <begin position="99"/>
        <end position="108"/>
    </location>
</feature>
<feature type="region of interest" description="Disordered" evidence="3">
    <location>
        <begin position="1"/>
        <end position="29"/>
    </location>
</feature>
<evidence type="ECO:0007829" key="6">
    <source>
        <dbReference type="PeptideAtlas" id="A0A0P0XAP6"/>
    </source>
</evidence>
<name>A0A0P0XAP6_ORYSJ</name>
<reference evidence="5" key="1">
    <citation type="journal article" date="2005" name="Nature">
        <title>The map-based sequence of the rice genome.</title>
        <authorList>
            <consortium name="International rice genome sequencing project (IRGSP)"/>
            <person name="Matsumoto T."/>
            <person name="Wu J."/>
            <person name="Kanamori H."/>
            <person name="Katayose Y."/>
            <person name="Fujisawa M."/>
            <person name="Namiki N."/>
            <person name="Mizuno H."/>
            <person name="Yamamoto K."/>
            <person name="Antonio B.A."/>
            <person name="Baba T."/>
            <person name="Sakata K."/>
            <person name="Nagamura Y."/>
            <person name="Aoki H."/>
            <person name="Arikawa K."/>
            <person name="Arita K."/>
            <person name="Bito T."/>
            <person name="Chiden Y."/>
            <person name="Fujitsuka N."/>
            <person name="Fukunaka R."/>
            <person name="Hamada M."/>
            <person name="Harada C."/>
            <person name="Hayashi A."/>
            <person name="Hijishita S."/>
            <person name="Honda M."/>
            <person name="Hosokawa S."/>
            <person name="Ichikawa Y."/>
            <person name="Idonuma A."/>
            <person name="Iijima M."/>
            <person name="Ikeda M."/>
            <person name="Ikeno M."/>
            <person name="Ito K."/>
            <person name="Ito S."/>
            <person name="Ito T."/>
            <person name="Ito Y."/>
            <person name="Ito Y."/>
            <person name="Iwabuchi A."/>
            <person name="Kamiya K."/>
            <person name="Karasawa W."/>
            <person name="Kurita K."/>
            <person name="Katagiri S."/>
            <person name="Kikuta A."/>
            <person name="Kobayashi H."/>
            <person name="Kobayashi N."/>
            <person name="Machita K."/>
            <person name="Maehara T."/>
            <person name="Masukawa M."/>
            <person name="Mizubayashi T."/>
            <person name="Mukai Y."/>
            <person name="Nagasaki H."/>
            <person name="Nagata Y."/>
            <person name="Naito S."/>
            <person name="Nakashima M."/>
            <person name="Nakama Y."/>
            <person name="Nakamichi Y."/>
            <person name="Nakamura M."/>
            <person name="Meguro A."/>
            <person name="Negishi M."/>
            <person name="Ohta I."/>
            <person name="Ohta T."/>
            <person name="Okamoto M."/>
            <person name="Ono N."/>
            <person name="Saji S."/>
            <person name="Sakaguchi M."/>
            <person name="Sakai K."/>
            <person name="Shibata M."/>
            <person name="Shimokawa T."/>
            <person name="Song J."/>
            <person name="Takazaki Y."/>
            <person name="Terasawa K."/>
            <person name="Tsugane M."/>
            <person name="Tsuji K."/>
            <person name="Ueda S."/>
            <person name="Waki K."/>
            <person name="Yamagata H."/>
            <person name="Yamamoto M."/>
            <person name="Yamamoto S."/>
            <person name="Yamane H."/>
            <person name="Yoshiki S."/>
            <person name="Yoshihara R."/>
            <person name="Yukawa K."/>
            <person name="Zhong H."/>
            <person name="Yano M."/>
            <person name="Yuan Q."/>
            <person name="Ouyang S."/>
            <person name="Liu J."/>
            <person name="Jones K.M."/>
            <person name="Gansberger K."/>
            <person name="Moffat K."/>
            <person name="Hill J."/>
            <person name="Bera J."/>
            <person name="Fadrosh D."/>
            <person name="Jin S."/>
            <person name="Johri S."/>
            <person name="Kim M."/>
            <person name="Overton L."/>
            <person name="Reardon M."/>
            <person name="Tsitrin T."/>
            <person name="Vuong H."/>
            <person name="Weaver B."/>
            <person name="Ciecko A."/>
            <person name="Tallon L."/>
            <person name="Jackson J."/>
            <person name="Pai G."/>
            <person name="Aken S.V."/>
            <person name="Utterback T."/>
            <person name="Reidmuller S."/>
            <person name="Feldblyum T."/>
            <person name="Hsiao J."/>
            <person name="Zismann V."/>
            <person name="Iobst S."/>
            <person name="de Vazeille A.R."/>
            <person name="Buell C.R."/>
            <person name="Ying K."/>
            <person name="Li Y."/>
            <person name="Lu T."/>
            <person name="Huang Y."/>
            <person name="Zhao Q."/>
            <person name="Feng Q."/>
            <person name="Zhang L."/>
            <person name="Zhu J."/>
            <person name="Weng Q."/>
            <person name="Mu J."/>
            <person name="Lu Y."/>
            <person name="Fan D."/>
            <person name="Liu Y."/>
            <person name="Guan J."/>
            <person name="Zhang Y."/>
            <person name="Yu S."/>
            <person name="Liu X."/>
            <person name="Zhang Y."/>
            <person name="Hong G."/>
            <person name="Han B."/>
            <person name="Choisne N."/>
            <person name="Demange N."/>
            <person name="Orjeda G."/>
            <person name="Samain S."/>
            <person name="Cattolico L."/>
            <person name="Pelletier E."/>
            <person name="Couloux A."/>
            <person name="Segurens B."/>
            <person name="Wincker P."/>
            <person name="D'Hont A."/>
            <person name="Scarpelli C."/>
            <person name="Weissenbach J."/>
            <person name="Salanoubat M."/>
            <person name="Quetier F."/>
            <person name="Yu Y."/>
            <person name="Kim H.R."/>
            <person name="Rambo T."/>
            <person name="Currie J."/>
            <person name="Collura K."/>
            <person name="Luo M."/>
            <person name="Yang T."/>
            <person name="Ammiraju J.S.S."/>
            <person name="Engler F."/>
            <person name="Soderlund C."/>
            <person name="Wing R.A."/>
            <person name="Palmer L.E."/>
            <person name="de la Bastide M."/>
            <person name="Spiegel L."/>
            <person name="Nascimento L."/>
            <person name="Zutavern T."/>
            <person name="O'Shaughnessy A."/>
            <person name="Dike S."/>
            <person name="Dedhia N."/>
            <person name="Preston R."/>
            <person name="Balija V."/>
            <person name="McCombie W.R."/>
            <person name="Chow T."/>
            <person name="Chen H."/>
            <person name="Chung M."/>
            <person name="Chen C."/>
            <person name="Shaw J."/>
            <person name="Wu H."/>
            <person name="Hsiao K."/>
            <person name="Chao Y."/>
            <person name="Chu M."/>
            <person name="Cheng C."/>
            <person name="Hour A."/>
            <person name="Lee P."/>
            <person name="Lin S."/>
            <person name="Lin Y."/>
            <person name="Liou J."/>
            <person name="Liu S."/>
            <person name="Hsing Y."/>
            <person name="Raghuvanshi S."/>
            <person name="Mohanty A."/>
            <person name="Bharti A.K."/>
            <person name="Gaur A."/>
            <person name="Gupta V."/>
            <person name="Kumar D."/>
            <person name="Ravi V."/>
            <person name="Vij S."/>
            <person name="Kapur A."/>
            <person name="Khurana P."/>
            <person name="Khurana P."/>
            <person name="Khurana J.P."/>
            <person name="Tyagi A.K."/>
            <person name="Gaikwad K."/>
            <person name="Singh A."/>
            <person name="Dalal V."/>
            <person name="Srivastava S."/>
            <person name="Dixit A."/>
            <person name="Pal A.K."/>
            <person name="Ghazi I.A."/>
            <person name="Yadav M."/>
            <person name="Pandit A."/>
            <person name="Bhargava A."/>
            <person name="Sureshbabu K."/>
            <person name="Batra K."/>
            <person name="Sharma T.R."/>
            <person name="Mohapatra T."/>
            <person name="Singh N.K."/>
            <person name="Messing J."/>
            <person name="Nelson A.B."/>
            <person name="Fuks G."/>
            <person name="Kavchok S."/>
            <person name="Keizer G."/>
            <person name="Linton E."/>
            <person name="Llaca V."/>
            <person name="Song R."/>
            <person name="Tanyolac B."/>
            <person name="Young S."/>
            <person name="Ho-Il K."/>
            <person name="Hahn J.H."/>
            <person name="Sangsakoo G."/>
            <person name="Vanavichit A."/>
            <person name="de Mattos Luiz.A.T."/>
            <person name="Zimmer P.D."/>
            <person name="Malone G."/>
            <person name="Dellagostin O."/>
            <person name="de Oliveira A.C."/>
            <person name="Bevan M."/>
            <person name="Bancroft I."/>
            <person name="Minx P."/>
            <person name="Cordum H."/>
            <person name="Wilson R."/>
            <person name="Cheng Z."/>
            <person name="Jin W."/>
            <person name="Jiang J."/>
            <person name="Leong S.A."/>
            <person name="Iwama H."/>
            <person name="Gojobori T."/>
            <person name="Itoh T."/>
            <person name="Niimura Y."/>
            <person name="Fujii Y."/>
            <person name="Habara T."/>
            <person name="Sakai H."/>
            <person name="Sato Y."/>
            <person name="Wilson G."/>
            <person name="Kumar K."/>
            <person name="McCouch S."/>
            <person name="Juretic N."/>
            <person name="Hoen D."/>
            <person name="Wright S."/>
            <person name="Bruskiewich R."/>
            <person name="Bureau T."/>
            <person name="Miyao A."/>
            <person name="Hirochika H."/>
            <person name="Nishikawa T."/>
            <person name="Kadowaki K."/>
            <person name="Sugiura M."/>
            <person name="Burr B."/>
            <person name="Sasaki T."/>
        </authorList>
    </citation>
    <scope>NUCLEOTIDE SEQUENCE [LARGE SCALE GENOMIC DNA]</scope>
    <source>
        <strain evidence="5">cv. Nipponbare</strain>
    </source>
</reference>
<protein>
    <submittedName>
        <fullName evidence="4">Os07g0664900 protein</fullName>
    </submittedName>
</protein>
<keyword evidence="2" id="KW-0560">Oxidoreductase</keyword>
<gene>
    <name evidence="4" type="ordered locus">Os07g0664900</name>
    <name evidence="4" type="ORF">OSNPB_070664900</name>
</gene>
<comment type="similarity">
    <text evidence="1">Belongs to the short-chain dehydrogenases/reductases (SDR) family.</text>
</comment>
<dbReference type="PRINTS" id="PR00080">
    <property type="entry name" value="SDRFAMILY"/>
</dbReference>
<dbReference type="GO" id="GO:0016491">
    <property type="term" value="F:oxidoreductase activity"/>
    <property type="evidence" value="ECO:0007669"/>
    <property type="project" value="UniProtKB-KW"/>
</dbReference>
<proteinExistence type="evidence at protein level"/>
<evidence type="ECO:0000313" key="5">
    <source>
        <dbReference type="Proteomes" id="UP000059680"/>
    </source>
</evidence>
<dbReference type="InParanoid" id="A0A0P0XAP6"/>
<dbReference type="Gene3D" id="3.40.50.720">
    <property type="entry name" value="NAD(P)-binding Rossmann-like Domain"/>
    <property type="match status" value="1"/>
</dbReference>
<keyword evidence="5" id="KW-1185">Reference proteome</keyword>
<dbReference type="AlphaFoldDB" id="A0A0P0XAP6"/>
<dbReference type="InterPro" id="IPR036291">
    <property type="entry name" value="NAD(P)-bd_dom_sf"/>
</dbReference>
<dbReference type="Proteomes" id="UP000059680">
    <property type="component" value="Chromosome 7"/>
</dbReference>
<dbReference type="STRING" id="39947.A0A0P0XAP6"/>
<dbReference type="PANTHER" id="PTHR43180:SF94">
    <property type="entry name" value="OS07G0665000 PROTEIN"/>
    <property type="match status" value="1"/>
</dbReference>
<feature type="compositionally biased region" description="Basic residues" evidence="3">
    <location>
        <begin position="131"/>
        <end position="148"/>
    </location>
</feature>
<dbReference type="PaxDb" id="39947-A0A0P0XAP6"/>
<accession>A0A0P0XAP6</accession>
<sequence length="428" mass="44729">MTPCRRIADPSSQESGRAASRLPSDSPRLDRQLATALLAYKRSPSSPKFPTPFPSLSPLSLPRFALCTATYSRYAAPSSAAVTGGASLEHRPRSPPPLLAAGRGAAPRCRGTLPPQAEQSESRKTKPSLASRRRRRRRSPTGVRRHLPRPLVASPRPIAALDGKVAVITGAASGIGEATAKEFVRNGAKVIIADIKDDLGRAVAGELGADAASYTHCDVTVEKDVASAVDLAVARHGRLDVVYSNAAIAGGAPPATLAALDLDEYDRVMAVNARSMLACVKHAARVMAPRRAGCILCTASTAAVLGGMAAPAYSMSKAAVVGMVRTVARQLARDGVRVNAISPHAVPTPMAIGLFSETFPAATAEEVRRMVTREMQELEGASLEVEDVARAAVFLASDEAKFITGHNLVVDGGFTAGKVLVRDPPGSA</sequence>
<organism evidence="4 5">
    <name type="scientific">Oryza sativa subsp. japonica</name>
    <name type="common">Rice</name>
    <dbReference type="NCBI Taxonomy" id="39947"/>
    <lineage>
        <taxon>Eukaryota</taxon>
        <taxon>Viridiplantae</taxon>
        <taxon>Streptophyta</taxon>
        <taxon>Embryophyta</taxon>
        <taxon>Tracheophyta</taxon>
        <taxon>Spermatophyta</taxon>
        <taxon>Magnoliopsida</taxon>
        <taxon>Liliopsida</taxon>
        <taxon>Poales</taxon>
        <taxon>Poaceae</taxon>
        <taxon>BOP clade</taxon>
        <taxon>Oryzoideae</taxon>
        <taxon>Oryzeae</taxon>
        <taxon>Oryzinae</taxon>
        <taxon>Oryza</taxon>
        <taxon>Oryza sativa</taxon>
    </lineage>
</organism>
<dbReference type="Pfam" id="PF13561">
    <property type="entry name" value="adh_short_C2"/>
    <property type="match status" value="1"/>
</dbReference>
<dbReference type="SUPFAM" id="SSF51735">
    <property type="entry name" value="NAD(P)-binding Rossmann-fold domains"/>
    <property type="match status" value="1"/>
</dbReference>
<dbReference type="FunCoup" id="A0A0P0XAP6">
    <property type="interactions" value="416"/>
</dbReference>
<feature type="region of interest" description="Disordered" evidence="3">
    <location>
        <begin position="85"/>
        <end position="150"/>
    </location>
</feature>
<dbReference type="PANTHER" id="PTHR43180">
    <property type="entry name" value="3-OXOACYL-(ACYL-CARRIER-PROTEIN) REDUCTASE (AFU_ORTHOLOGUE AFUA_6G11210)"/>
    <property type="match status" value="1"/>
</dbReference>
<dbReference type="PRINTS" id="PR00081">
    <property type="entry name" value="GDHRDH"/>
</dbReference>
<evidence type="ECO:0000256" key="1">
    <source>
        <dbReference type="ARBA" id="ARBA00006484"/>
    </source>
</evidence>
<keyword evidence="6" id="KW-1267">Proteomics identification</keyword>
<dbReference type="EMBL" id="AP014963">
    <property type="protein sequence ID" value="BAT03095.1"/>
    <property type="molecule type" value="Genomic_DNA"/>
</dbReference>
<dbReference type="eggNOG" id="KOG0725">
    <property type="taxonomic scope" value="Eukaryota"/>
</dbReference>
<reference evidence="4 5" key="2">
    <citation type="journal article" date="2013" name="Plant Cell Physiol.">
        <title>Rice Annotation Project Database (RAP-DB): an integrative and interactive database for rice genomics.</title>
        <authorList>
            <person name="Sakai H."/>
            <person name="Lee S.S."/>
            <person name="Tanaka T."/>
            <person name="Numa H."/>
            <person name="Kim J."/>
            <person name="Kawahara Y."/>
            <person name="Wakimoto H."/>
            <person name="Yang C.C."/>
            <person name="Iwamoto M."/>
            <person name="Abe T."/>
            <person name="Yamada Y."/>
            <person name="Muto A."/>
            <person name="Inokuchi H."/>
            <person name="Ikemura T."/>
            <person name="Matsumoto T."/>
            <person name="Sasaki T."/>
            <person name="Itoh T."/>
        </authorList>
    </citation>
    <scope>NUCLEOTIDE SEQUENCE [LARGE SCALE GENOMIC DNA]</scope>
    <source>
        <strain evidence="5">cv. Nipponbare</strain>
    </source>
</reference>